<keyword evidence="2" id="KW-1185">Reference proteome</keyword>
<sequence length="47" mass="5165">MPAPMPFPLHQRLQRLLCVTATAWGLNAPRSCRVLARAPKGGFAISY</sequence>
<accession>A0A1H9KJ67</accession>
<reference evidence="1 2" key="1">
    <citation type="submission" date="2016-10" db="EMBL/GenBank/DDBJ databases">
        <authorList>
            <person name="de Groot N.N."/>
        </authorList>
    </citation>
    <scope>NUCLEOTIDE SEQUENCE [LARGE SCALE GENOMIC DNA]</scope>
    <source>
        <strain evidence="1 2">ATCC 35958</strain>
    </source>
</reference>
<proteinExistence type="predicted"/>
<dbReference type="STRING" id="180197.SAMN02982919_01572"/>
<dbReference type="RefSeq" id="WP_177172853.1">
    <property type="nucleotide sequence ID" value="NZ_FOGD01000003.1"/>
</dbReference>
<dbReference type="EMBL" id="FOGD01000003">
    <property type="protein sequence ID" value="SEQ98957.1"/>
    <property type="molecule type" value="Genomic_DNA"/>
</dbReference>
<dbReference type="AlphaFoldDB" id="A0A1H9KJ67"/>
<evidence type="ECO:0000313" key="1">
    <source>
        <dbReference type="EMBL" id="SEQ98957.1"/>
    </source>
</evidence>
<protein>
    <submittedName>
        <fullName evidence="1">Uncharacterized protein</fullName>
    </submittedName>
</protein>
<organism evidence="1 2">
    <name type="scientific">Giesbergeria anulus</name>
    <dbReference type="NCBI Taxonomy" id="180197"/>
    <lineage>
        <taxon>Bacteria</taxon>
        <taxon>Pseudomonadati</taxon>
        <taxon>Pseudomonadota</taxon>
        <taxon>Betaproteobacteria</taxon>
        <taxon>Burkholderiales</taxon>
        <taxon>Comamonadaceae</taxon>
        <taxon>Giesbergeria</taxon>
    </lineage>
</organism>
<dbReference type="Proteomes" id="UP000199766">
    <property type="component" value="Unassembled WGS sequence"/>
</dbReference>
<name>A0A1H9KJ67_9BURK</name>
<evidence type="ECO:0000313" key="2">
    <source>
        <dbReference type="Proteomes" id="UP000199766"/>
    </source>
</evidence>
<gene>
    <name evidence="1" type="ORF">SAMN02982919_01572</name>
</gene>